<comment type="caution">
    <text evidence="2">The sequence shown here is derived from an EMBL/GenBank/DDBJ whole genome shotgun (WGS) entry which is preliminary data.</text>
</comment>
<dbReference type="Gene3D" id="3.90.1150.200">
    <property type="match status" value="1"/>
</dbReference>
<dbReference type="EMBL" id="SNRX01000068">
    <property type="protein sequence ID" value="KAA6300552.1"/>
    <property type="molecule type" value="Genomic_DNA"/>
</dbReference>
<dbReference type="InterPro" id="IPR014922">
    <property type="entry name" value="YdhG-like"/>
</dbReference>
<reference evidence="2 3" key="1">
    <citation type="submission" date="2019-03" db="EMBL/GenBank/DDBJ databases">
        <title>Single cell metagenomics reveals metabolic interactions within the superorganism composed of flagellate Streblomastix strix and complex community of Bacteroidetes bacteria on its surface.</title>
        <authorList>
            <person name="Treitli S.C."/>
            <person name="Kolisko M."/>
            <person name="Husnik F."/>
            <person name="Keeling P."/>
            <person name="Hampl V."/>
        </authorList>
    </citation>
    <scope>NUCLEOTIDE SEQUENCE [LARGE SCALE GENOMIC DNA]</scope>
    <source>
        <strain evidence="2">St1</strain>
    </source>
</reference>
<organism evidence="2 3">
    <name type="scientific">Candidatus Ordinivivax streblomastigis</name>
    <dbReference type="NCBI Taxonomy" id="2540710"/>
    <lineage>
        <taxon>Bacteria</taxon>
        <taxon>Pseudomonadati</taxon>
        <taxon>Bacteroidota</taxon>
        <taxon>Bacteroidia</taxon>
        <taxon>Bacteroidales</taxon>
        <taxon>Candidatus Ordinivivax</taxon>
    </lineage>
</organism>
<dbReference type="Pfam" id="PF08818">
    <property type="entry name" value="DUF1801"/>
    <property type="match status" value="1"/>
</dbReference>
<accession>A0A5M8NUL9</accession>
<proteinExistence type="predicted"/>
<evidence type="ECO:0000313" key="2">
    <source>
        <dbReference type="EMBL" id="KAA6300552.1"/>
    </source>
</evidence>
<dbReference type="Proteomes" id="UP000324575">
    <property type="component" value="Unassembled WGS sequence"/>
</dbReference>
<evidence type="ECO:0000313" key="3">
    <source>
        <dbReference type="Proteomes" id="UP000324575"/>
    </source>
</evidence>
<dbReference type="SUPFAM" id="SSF159888">
    <property type="entry name" value="YdhG-like"/>
    <property type="match status" value="1"/>
</dbReference>
<sequence>MNSVDEYITTFPKEIQIVLEQIRSTIKRVAPEAKETIKYEMPAYELKGRPLVYFAAFKKHIGFYPIPTGIEAFKKELSIYKQGKGSVQFPLDKSMPLDLIAGIVAYRVKENLNKILIQ</sequence>
<evidence type="ECO:0000259" key="1">
    <source>
        <dbReference type="Pfam" id="PF08818"/>
    </source>
</evidence>
<name>A0A5M8NUL9_9BACT</name>
<gene>
    <name evidence="2" type="ORF">EZS26_003298</name>
</gene>
<dbReference type="AlphaFoldDB" id="A0A5M8NUL9"/>
<protein>
    <recommendedName>
        <fullName evidence="1">YdhG-like domain-containing protein</fullName>
    </recommendedName>
</protein>
<feature type="domain" description="YdhG-like" evidence="1">
    <location>
        <begin position="18"/>
        <end position="107"/>
    </location>
</feature>